<feature type="binding site" evidence="5">
    <location>
        <position position="580"/>
    </location>
    <ligand>
        <name>a divalent metal cation</name>
        <dbReference type="ChEBI" id="CHEBI:60240"/>
        <label>1</label>
    </ligand>
</feature>
<dbReference type="OMA" id="CETYMVM"/>
<evidence type="ECO:0000259" key="7">
    <source>
        <dbReference type="Pfam" id="PF00557"/>
    </source>
</evidence>
<dbReference type="InterPro" id="IPR000994">
    <property type="entry name" value="Pept_M24"/>
</dbReference>
<comment type="similarity">
    <text evidence="5">Belongs to the peptidase M24A family. Methionine aminopeptidase type 1 subfamily.</text>
</comment>
<dbReference type="GO" id="GO:0005829">
    <property type="term" value="C:cytosol"/>
    <property type="evidence" value="ECO:0007669"/>
    <property type="project" value="TreeGrafter"/>
</dbReference>
<proteinExistence type="inferred from homology"/>
<comment type="cofactor">
    <cofactor evidence="5">
        <name>Co(2+)</name>
        <dbReference type="ChEBI" id="CHEBI:48828"/>
    </cofactor>
    <cofactor evidence="5">
        <name>Zn(2+)</name>
        <dbReference type="ChEBI" id="CHEBI:29105"/>
    </cofactor>
    <cofactor evidence="5">
        <name>Mn(2+)</name>
        <dbReference type="ChEBI" id="CHEBI:29035"/>
    </cofactor>
    <cofactor evidence="5">
        <name>Fe(2+)</name>
        <dbReference type="ChEBI" id="CHEBI:29033"/>
    </cofactor>
    <text evidence="5">Binds 2 divalent metal cations per subunit. Has a high-affinity and a low affinity metal-binding site. The true nature of the physiological cofactor is under debate. The enzyme is active with cobalt, zinc, manganese or divalent iron ions. Most likely, methionine aminopeptidases function as mononuclear Fe(2+)-metalloproteases under physiological conditions, and the catalytically relevant metal-binding site has been assigned to the histidine-containing high-affinity site.</text>
</comment>
<feature type="binding site" evidence="5">
    <location>
        <position position="523"/>
    </location>
    <ligand>
        <name>substrate</name>
    </ligand>
</feature>
<feature type="binding site" evidence="5">
    <location>
        <position position="516"/>
    </location>
    <ligand>
        <name>a divalent metal cation</name>
        <dbReference type="ChEBI" id="CHEBI:60240"/>
        <label>2</label>
        <note>catalytic</note>
    </ligand>
</feature>
<feature type="binding site" evidence="5">
    <location>
        <position position="279"/>
    </location>
    <ligand>
        <name>a divalent metal cation</name>
        <dbReference type="ChEBI" id="CHEBI:60240"/>
        <label>1</label>
    </ligand>
</feature>
<feature type="domain" description="Peptidase M24" evidence="7">
    <location>
        <begin position="196"/>
        <end position="302"/>
    </location>
</feature>
<evidence type="ECO:0000256" key="2">
    <source>
        <dbReference type="ARBA" id="ARBA00022670"/>
    </source>
</evidence>
<dbReference type="PRINTS" id="PR00599">
    <property type="entry name" value="MAPEPTIDASE"/>
</dbReference>
<dbReference type="Pfam" id="PF00557">
    <property type="entry name" value="Peptidase_M24"/>
    <property type="match status" value="2"/>
</dbReference>
<evidence type="ECO:0000256" key="4">
    <source>
        <dbReference type="ARBA" id="ARBA00022801"/>
    </source>
</evidence>
<keyword evidence="3 5" id="KW-0479">Metal-binding</keyword>
<dbReference type="KEGG" id="tot:TOT_030000392"/>
<keyword evidence="2 5" id="KW-0645">Protease</keyword>
<evidence type="ECO:0000313" key="8">
    <source>
        <dbReference type="EMBL" id="BAM41129.1"/>
    </source>
</evidence>
<sequence>MVLIPLCLSIFSNLYLIQLCKFTQNVESIILKDCRGCLNVKQLSDNNKNLLSCTPRDSLSYISYKWVDLTSKARIKSSIASQKDILEKERYIRRKGPVGFQTIEVKEDPNVSNRTLEIAKKLKEKLPNASIIDIWNHFNYSGRIRKGTLSGRQLPAKNVKRPNYYKTGKPLYVEYPSSNRSEDDKRGTLKTDAEIEGIRKACRMAREILDFASAKVVEGVFTDDIDRYIHRLCAIKSVYPATLNYHGFPKSVCTSVNEVACHGIPDSTVLSAGDLLKIDLSIYCDGYFGDVCETYMVMPMRKELNKKFLNTNYMGRSERNKLIYRSQKHSNLEGCERQIMAQTGVIRLLNEALKILNQDSGVFEALSLLFRHDWTKKFNFKLDEEMLRISRKLCDECRDVYEKPEEPYLGRVVGTVASDIPTYLSSDKFGKIFSTFEDPLIVLNMLDFHAEDRYNRPYTFSHTFDEDVELMKITHEALEKGISVCKPGAKIKLIGKTIEKFLDSKKCKTISNLSGHGIGRNFHENPYVLHEYNESDVVMEPGMVFTIEPIVTRSLLNSFMMWPDGWTLTTVDGSKTAQFEHTVLITKDGHEVLTRKIPSSPPYFWENTLEIAY</sequence>
<keyword evidence="1 5" id="KW-0031">Aminopeptidase</keyword>
<comment type="caution">
    <text evidence="5">Lacks conserved residue(s) required for the propagation of feature annotation.</text>
</comment>
<dbReference type="VEuPathDB" id="PiroplasmaDB:TOT_030000392"/>
<feature type="domain" description="Peptidase M24" evidence="7">
    <location>
        <begin position="459"/>
        <end position="587"/>
    </location>
</feature>
<gene>
    <name evidence="8" type="ORF">TOT_030000392</name>
</gene>
<feature type="signal peptide" evidence="6">
    <location>
        <begin position="1"/>
        <end position="22"/>
    </location>
</feature>
<feature type="binding site" evidence="5">
    <location>
        <position position="548"/>
    </location>
    <ligand>
        <name>a divalent metal cation</name>
        <dbReference type="ChEBI" id="CHEBI:60240"/>
        <label>2</label>
        <note>catalytic</note>
    </ligand>
</feature>
<dbReference type="GO" id="GO:0004239">
    <property type="term" value="F:initiator methionyl aminopeptidase activity"/>
    <property type="evidence" value="ECO:0007669"/>
    <property type="project" value="UniProtKB-UniRule"/>
</dbReference>
<evidence type="ECO:0000256" key="5">
    <source>
        <dbReference type="HAMAP-Rule" id="MF_03174"/>
    </source>
</evidence>
<dbReference type="PANTHER" id="PTHR43330">
    <property type="entry name" value="METHIONINE AMINOPEPTIDASE"/>
    <property type="match status" value="1"/>
</dbReference>
<evidence type="ECO:0000256" key="6">
    <source>
        <dbReference type="SAM" id="SignalP"/>
    </source>
</evidence>
<organism evidence="8 9">
    <name type="scientific">Theileria orientalis strain Shintoku</name>
    <dbReference type="NCBI Taxonomy" id="869250"/>
    <lineage>
        <taxon>Eukaryota</taxon>
        <taxon>Sar</taxon>
        <taxon>Alveolata</taxon>
        <taxon>Apicomplexa</taxon>
        <taxon>Aconoidasida</taxon>
        <taxon>Piroplasmida</taxon>
        <taxon>Theileriidae</taxon>
        <taxon>Theileria</taxon>
    </lineage>
</organism>
<dbReference type="InterPro" id="IPR001714">
    <property type="entry name" value="Pept_M24_MAP"/>
</dbReference>
<dbReference type="AlphaFoldDB" id="J4DPQ8"/>
<dbReference type="GO" id="GO:0046872">
    <property type="term" value="F:metal ion binding"/>
    <property type="evidence" value="ECO:0007669"/>
    <property type="project" value="UniProtKB-UniRule"/>
</dbReference>
<comment type="catalytic activity">
    <reaction evidence="5">
        <text>Release of N-terminal amino acids, preferentially methionine, from peptides and arylamides.</text>
        <dbReference type="EC" id="3.4.11.18"/>
    </reaction>
</comment>
<dbReference type="InterPro" id="IPR002467">
    <property type="entry name" value="Pept_M24A_MAP1"/>
</dbReference>
<reference evidence="8 9" key="1">
    <citation type="journal article" date="2012" name="MBio">
        <title>Comparative genome analysis of three eukaryotic parasites with differing abilities to transform leukocytes reveals key mediators of Theileria-induced leukocyte transformation.</title>
        <authorList>
            <person name="Hayashida K."/>
            <person name="Hara Y."/>
            <person name="Abe T."/>
            <person name="Yamasaki C."/>
            <person name="Toyoda A."/>
            <person name="Kosuge T."/>
            <person name="Suzuki Y."/>
            <person name="Sato Y."/>
            <person name="Kawashima S."/>
            <person name="Katayama T."/>
            <person name="Wakaguri H."/>
            <person name="Inoue N."/>
            <person name="Homma K."/>
            <person name="Tada-Umezaki M."/>
            <person name="Yagi Y."/>
            <person name="Fujii Y."/>
            <person name="Habara T."/>
            <person name="Kanehisa M."/>
            <person name="Watanabe H."/>
            <person name="Ito K."/>
            <person name="Gojobori T."/>
            <person name="Sugawara H."/>
            <person name="Imanishi T."/>
            <person name="Weir W."/>
            <person name="Gardner M."/>
            <person name="Pain A."/>
            <person name="Shiels B."/>
            <person name="Hattori M."/>
            <person name="Nene V."/>
            <person name="Sugimoto C."/>
        </authorList>
    </citation>
    <scope>NUCLEOTIDE SEQUENCE [LARGE SCALE GENOMIC DNA]</scope>
    <source>
        <strain evidence="8 9">Shintoku</strain>
    </source>
</reference>
<feature type="chain" id="PRO_5003777987" evidence="6">
    <location>
        <begin position="23"/>
        <end position="613"/>
    </location>
</feature>
<name>J4DPQ8_THEOR</name>
<protein>
    <submittedName>
        <fullName evidence="8">Methionine aminopeptidase</fullName>
    </submittedName>
</protein>
<dbReference type="STRING" id="869250.J4DPQ8"/>
<dbReference type="GeneID" id="20715572"/>
<feature type="binding site" evidence="5">
    <location>
        <position position="262"/>
    </location>
    <ligand>
        <name>substrate</name>
    </ligand>
</feature>
<dbReference type="GO" id="GO:0070006">
    <property type="term" value="F:metalloaminopeptidase activity"/>
    <property type="evidence" value="ECO:0007669"/>
    <property type="project" value="UniProtKB-UniRule"/>
</dbReference>
<evidence type="ECO:0000256" key="3">
    <source>
        <dbReference type="ARBA" id="ARBA00022723"/>
    </source>
</evidence>
<dbReference type="OrthoDB" id="3209743at2759"/>
<dbReference type="InterPro" id="IPR036005">
    <property type="entry name" value="Creatinase/aminopeptidase-like"/>
</dbReference>
<accession>J4DPQ8</accession>
<dbReference type="Gene3D" id="3.90.230.10">
    <property type="entry name" value="Creatinase/methionine aminopeptidase superfamily"/>
    <property type="match status" value="2"/>
</dbReference>
<dbReference type="EMBL" id="AP011948">
    <property type="protein sequence ID" value="BAM41129.1"/>
    <property type="molecule type" value="Genomic_DNA"/>
</dbReference>
<dbReference type="SUPFAM" id="SSF55920">
    <property type="entry name" value="Creatinase/aminopeptidase"/>
    <property type="match status" value="2"/>
</dbReference>
<evidence type="ECO:0000313" key="9">
    <source>
        <dbReference type="Proteomes" id="UP000003786"/>
    </source>
</evidence>
<evidence type="ECO:0000256" key="1">
    <source>
        <dbReference type="ARBA" id="ARBA00022438"/>
    </source>
</evidence>
<dbReference type="RefSeq" id="XP_009691430.1">
    <property type="nucleotide sequence ID" value="XM_009693135.1"/>
</dbReference>
<dbReference type="Proteomes" id="UP000003786">
    <property type="component" value="Chromosome 3"/>
</dbReference>
<dbReference type="eggNOG" id="KOG2738">
    <property type="taxonomic scope" value="Eukaryota"/>
</dbReference>
<dbReference type="PANTHER" id="PTHR43330:SF7">
    <property type="entry name" value="METHIONINE AMINOPEPTIDASE 1"/>
    <property type="match status" value="1"/>
</dbReference>
<dbReference type="GO" id="GO:0006508">
    <property type="term" value="P:proteolysis"/>
    <property type="evidence" value="ECO:0007669"/>
    <property type="project" value="UniProtKB-KW"/>
</dbReference>
<keyword evidence="9" id="KW-1185">Reference proteome</keyword>
<dbReference type="HAMAP" id="MF_01974">
    <property type="entry name" value="MetAP_1"/>
    <property type="match status" value="1"/>
</dbReference>
<keyword evidence="4 5" id="KW-0378">Hydrolase</keyword>
<feature type="binding site" evidence="5">
    <location>
        <position position="580"/>
    </location>
    <ligand>
        <name>a divalent metal cation</name>
        <dbReference type="ChEBI" id="CHEBI:60240"/>
        <label>2</label>
        <note>catalytic</note>
    </ligand>
</feature>
<keyword evidence="6" id="KW-0732">Signal</keyword>